<dbReference type="InterPro" id="IPR011652">
    <property type="entry name" value="MORN_2"/>
</dbReference>
<dbReference type="EMBL" id="MK072383">
    <property type="protein sequence ID" value="AYV82628.1"/>
    <property type="molecule type" value="Genomic_DNA"/>
</dbReference>
<accession>A0A3G5A622</accession>
<dbReference type="Pfam" id="PF07661">
    <property type="entry name" value="MORN_2"/>
    <property type="match status" value="4"/>
</dbReference>
<dbReference type="Gene3D" id="3.90.930.1">
    <property type="match status" value="1"/>
</dbReference>
<gene>
    <name evidence="1" type="ORF">Hyperionvirus1_207</name>
</gene>
<reference evidence="1" key="1">
    <citation type="submission" date="2018-10" db="EMBL/GenBank/DDBJ databases">
        <title>Hidden diversity of soil giant viruses.</title>
        <authorList>
            <person name="Schulz F."/>
            <person name="Alteio L."/>
            <person name="Goudeau D."/>
            <person name="Ryan E.M."/>
            <person name="Malmstrom R.R."/>
            <person name="Blanchard J."/>
            <person name="Woyke T."/>
        </authorList>
    </citation>
    <scope>NUCLEOTIDE SEQUENCE</scope>
    <source>
        <strain evidence="1">HYV1</strain>
    </source>
</reference>
<dbReference type="SUPFAM" id="SSF82185">
    <property type="entry name" value="Histone H3 K4-specific methyltransferase SET7/9 N-terminal domain"/>
    <property type="match status" value="2"/>
</dbReference>
<sequence length="295" mass="34469">MLLALSRFVMRPVARQVHFARPPPCVPRKNLFALSAVRSQRFGHLVANFSPQTRKNLEPATTHNKWKHVRTQTTFKDIPPNELSREYLYFENGDAKESITFFDGKKHGPHVTYFRGSGNKVSTESEYVMDELDGRCRLYYENGKLQYEFYYKKGLREGPYSCWDETGKILEKSNFFKDRLHGISRSLYNGGTLWKEDSYKNGKKDGICYEYNQDGKMATKTVYIDGIEHGTTYFGYQRDLQGEYPYFNGKLHGVLKTYYRNGKVKSETEYIYGEKQGEGIHYPPDETREFYAMPP</sequence>
<organism evidence="1">
    <name type="scientific">Hyperionvirus sp</name>
    <dbReference type="NCBI Taxonomy" id="2487770"/>
    <lineage>
        <taxon>Viruses</taxon>
        <taxon>Varidnaviria</taxon>
        <taxon>Bamfordvirae</taxon>
        <taxon>Nucleocytoviricota</taxon>
        <taxon>Megaviricetes</taxon>
        <taxon>Imitervirales</taxon>
        <taxon>Mimiviridae</taxon>
        <taxon>Klosneuvirinae</taxon>
    </lineage>
</organism>
<protein>
    <recommendedName>
        <fullName evidence="2">MORN repeat-containing protein</fullName>
    </recommendedName>
</protein>
<dbReference type="Gene3D" id="2.20.110.10">
    <property type="entry name" value="Histone H3 K4-specific methyltransferase SET7/9 N-terminal domain"/>
    <property type="match status" value="1"/>
</dbReference>
<evidence type="ECO:0008006" key="2">
    <source>
        <dbReference type="Google" id="ProtNLM"/>
    </source>
</evidence>
<evidence type="ECO:0000313" key="1">
    <source>
        <dbReference type="EMBL" id="AYV82628.1"/>
    </source>
</evidence>
<name>A0A3G5A622_9VIRU</name>
<proteinExistence type="predicted"/>